<dbReference type="SMART" id="SM00409">
    <property type="entry name" value="IG"/>
    <property type="match status" value="1"/>
</dbReference>
<dbReference type="InterPro" id="IPR051170">
    <property type="entry name" value="Neural/epithelial_adhesion"/>
</dbReference>
<protein>
    <submittedName>
        <fullName evidence="14">Uncharacterized protein LOC101852646</fullName>
    </submittedName>
</protein>
<evidence type="ECO:0000256" key="3">
    <source>
        <dbReference type="ARBA" id="ARBA00022473"/>
    </source>
</evidence>
<dbReference type="InterPro" id="IPR036179">
    <property type="entry name" value="Ig-like_dom_sf"/>
</dbReference>
<dbReference type="InterPro" id="IPR057755">
    <property type="entry name" value="UNC5A-D-like_N"/>
</dbReference>
<dbReference type="Pfam" id="PF25609">
    <property type="entry name" value="Unc5_NetrinR_N"/>
    <property type="match status" value="1"/>
</dbReference>
<feature type="compositionally biased region" description="Basic and acidic residues" evidence="11">
    <location>
        <begin position="594"/>
        <end position="608"/>
    </location>
</feature>
<evidence type="ECO:0000256" key="6">
    <source>
        <dbReference type="ARBA" id="ARBA00023136"/>
    </source>
</evidence>
<sequence length="1045" mass="112538">MCEAYNVDYITFSCGMENIEVKATRERAEEFVQLDGSIVMQNVVEAFITLRRDRIEKYDDGQDYWCQCYAHYSVPGMEDKQILSSQKGYVEIAFIRKNFQKSPQNQFVKQGEFLSIECRPPIGNPQPKVSWLKNGEPVEALNVLPNGALIFESAQPEDGGNYQCVAQNEAGRRSSERILVEVEAMEGAVVVGGGGVDTEEGLGGEEVEGEIVEGTIVDGDEVIVTGEPEGEAEDKQEGEGVVIVGESEPTGEPDSDKTGEEFVVAEGEPTGEPDSDETGGEVVVEEGEPEGETSEDQTGEAVVVGEGGDPEGEAEDKQEGEDVVVVGEVEPTGEPDDGQKGEGVVVVAEGEPTGETQDGGEGYAEETTEEEGEAEENQEGVIVVAGGIPEGEDVEPEEGKGEDQMGAGEAEGVMDGEKEEGTQGERKSETVDEEEYVTQVVPEIEVPSTPEDDSVSEVEVGATPEEDSTPANEVVISFEDDSDPEKEIVISVEDNSTPEGEVDISDEDNSDPESEVVIAEEDHSDPESEVVIAEEDHSDPESEVVIAEEDHSDPESEVVIAEEDHSDPESEVVIAEEDHSDPESEVVIAEEDNNDPKNEVGISVKEDSTPESEVGISVEDNTTFQSEVGISVEDNTDPENEVGISAKDNSAPESEAGASVEDDSAPENEVGTTTEEGTQSEKGEEEEEDDIGFETVVVYEGDYRDTLEKEPVEEVPKGEVDMDQIGGATGDKTCMAMLNTCQKVLPPNTDATVVCKKFDEYKECTDRFMKACTGILSEESMNAVKMARMNVEQNCMAITSQCPKLEQCKLIYSNVLDDSAGSSGLPVQSFCMDIDSFLRCVDQTLLDCNVSMTSPGDMKPSLSSIGTWFEEYCDGLIMGSNSIASCDQIVSCDLKFTQVAGDNSTYWCRMMDSLLQCTENAVDTCGLDELRDDLTYLHDQAKQFSCGEHMGTGTDYNPEEPAVGEPEVDTEPEANGSKDGGNDYGGQPDAETDGADPEGDDKEMEEGETGSVSDPDKENGATSMSKSAILAIFMQLILATLLSWR</sequence>
<feature type="compositionally biased region" description="Acidic residues" evidence="11">
    <location>
        <begin position="990"/>
        <end position="1008"/>
    </location>
</feature>
<comment type="similarity">
    <text evidence="2">Belongs to the unc-5 family.</text>
</comment>
<gene>
    <name evidence="14" type="primary">LOC101852646</name>
</gene>
<feature type="region of interest" description="Disordered" evidence="11">
    <location>
        <begin position="490"/>
        <end position="690"/>
    </location>
</feature>
<feature type="region of interest" description="Disordered" evidence="11">
    <location>
        <begin position="245"/>
        <end position="322"/>
    </location>
</feature>
<organism evidence="13 14">
    <name type="scientific">Aplysia californica</name>
    <name type="common">California sea hare</name>
    <dbReference type="NCBI Taxonomy" id="6500"/>
    <lineage>
        <taxon>Eukaryota</taxon>
        <taxon>Metazoa</taxon>
        <taxon>Spiralia</taxon>
        <taxon>Lophotrochozoa</taxon>
        <taxon>Mollusca</taxon>
        <taxon>Gastropoda</taxon>
        <taxon>Heterobranchia</taxon>
        <taxon>Euthyneura</taxon>
        <taxon>Tectipleura</taxon>
        <taxon>Aplysiida</taxon>
        <taxon>Aplysioidea</taxon>
        <taxon>Aplysiidae</taxon>
        <taxon>Aplysia</taxon>
    </lineage>
</organism>
<dbReference type="InterPro" id="IPR013098">
    <property type="entry name" value="Ig_I-set"/>
</dbReference>
<evidence type="ECO:0000313" key="13">
    <source>
        <dbReference type="Proteomes" id="UP000694888"/>
    </source>
</evidence>
<keyword evidence="4" id="KW-0732">Signal</keyword>
<feature type="compositionally biased region" description="Acidic residues" evidence="11">
    <location>
        <begin position="308"/>
        <end position="322"/>
    </location>
</feature>
<feature type="compositionally biased region" description="Polar residues" evidence="11">
    <location>
        <begin position="619"/>
        <end position="628"/>
    </location>
</feature>
<dbReference type="PANTHER" id="PTHR12231:SF253">
    <property type="entry name" value="DPR-INTERACTING PROTEIN ETA, ISOFORM B-RELATED"/>
    <property type="match status" value="1"/>
</dbReference>
<keyword evidence="7" id="KW-1015">Disulfide bond</keyword>
<evidence type="ECO:0000256" key="11">
    <source>
        <dbReference type="SAM" id="MobiDB-lite"/>
    </source>
</evidence>
<evidence type="ECO:0000256" key="9">
    <source>
        <dbReference type="ARBA" id="ARBA00023180"/>
    </source>
</evidence>
<dbReference type="Pfam" id="PF07679">
    <property type="entry name" value="I-set"/>
    <property type="match status" value="1"/>
</dbReference>
<dbReference type="InterPro" id="IPR007110">
    <property type="entry name" value="Ig-like_dom"/>
</dbReference>
<feature type="compositionally biased region" description="Acidic residues" evidence="11">
    <location>
        <begin position="500"/>
        <end position="593"/>
    </location>
</feature>
<feature type="compositionally biased region" description="Basic and acidic residues" evidence="11">
    <location>
        <begin position="415"/>
        <end position="430"/>
    </location>
</feature>
<dbReference type="InterPro" id="IPR003599">
    <property type="entry name" value="Ig_sub"/>
</dbReference>
<keyword evidence="8" id="KW-0675">Receptor</keyword>
<dbReference type="SUPFAM" id="SSF48726">
    <property type="entry name" value="Immunoglobulin"/>
    <property type="match status" value="1"/>
</dbReference>
<dbReference type="PANTHER" id="PTHR12231">
    <property type="entry name" value="CTX-RELATED TYPE I TRANSMEMBRANE PROTEIN"/>
    <property type="match status" value="1"/>
</dbReference>
<dbReference type="SMART" id="SM00408">
    <property type="entry name" value="IGc2"/>
    <property type="match status" value="1"/>
</dbReference>
<dbReference type="InterPro" id="IPR003598">
    <property type="entry name" value="Ig_sub2"/>
</dbReference>
<keyword evidence="6" id="KW-0472">Membrane</keyword>
<keyword evidence="13" id="KW-1185">Reference proteome</keyword>
<accession>A0ABM0K0F6</accession>
<keyword evidence="9" id="KW-0325">Glycoprotein</keyword>
<feature type="compositionally biased region" description="Acidic residues" evidence="11">
    <location>
        <begin position="269"/>
        <end position="298"/>
    </location>
</feature>
<reference evidence="14" key="1">
    <citation type="submission" date="2025-08" db="UniProtKB">
        <authorList>
            <consortium name="RefSeq"/>
        </authorList>
    </citation>
    <scope>IDENTIFICATION</scope>
</reference>
<dbReference type="Proteomes" id="UP000694888">
    <property type="component" value="Unplaced"/>
</dbReference>
<keyword evidence="5" id="KW-0677">Repeat</keyword>
<evidence type="ECO:0000256" key="5">
    <source>
        <dbReference type="ARBA" id="ARBA00022737"/>
    </source>
</evidence>
<keyword evidence="3" id="KW-0217">Developmental protein</keyword>
<feature type="region of interest" description="Disordered" evidence="11">
    <location>
        <begin position="350"/>
        <end position="472"/>
    </location>
</feature>
<feature type="domain" description="Ig-like" evidence="12">
    <location>
        <begin position="97"/>
        <end position="180"/>
    </location>
</feature>
<evidence type="ECO:0000313" key="14">
    <source>
        <dbReference type="RefSeq" id="XP_005105834.1"/>
    </source>
</evidence>
<comment type="subcellular location">
    <subcellularLocation>
        <location evidence="1">Membrane</location>
        <topology evidence="1">Single-pass type I membrane protein</topology>
    </subcellularLocation>
</comment>
<dbReference type="Gene3D" id="2.60.40.10">
    <property type="entry name" value="Immunoglobulins"/>
    <property type="match status" value="2"/>
</dbReference>
<evidence type="ECO:0000256" key="2">
    <source>
        <dbReference type="ARBA" id="ARBA00009844"/>
    </source>
</evidence>
<dbReference type="InterPro" id="IPR013783">
    <property type="entry name" value="Ig-like_fold"/>
</dbReference>
<evidence type="ECO:0000256" key="4">
    <source>
        <dbReference type="ARBA" id="ARBA00022729"/>
    </source>
</evidence>
<dbReference type="PROSITE" id="PS50835">
    <property type="entry name" value="IG_LIKE"/>
    <property type="match status" value="1"/>
</dbReference>
<evidence type="ECO:0000259" key="12">
    <source>
        <dbReference type="PROSITE" id="PS50835"/>
    </source>
</evidence>
<feature type="compositionally biased region" description="Low complexity" evidence="11">
    <location>
        <begin position="667"/>
        <end position="677"/>
    </location>
</feature>
<dbReference type="RefSeq" id="XP_005105834.1">
    <property type="nucleotide sequence ID" value="XM_005105777.3"/>
</dbReference>
<evidence type="ECO:0000256" key="7">
    <source>
        <dbReference type="ARBA" id="ARBA00023157"/>
    </source>
</evidence>
<evidence type="ECO:0000256" key="1">
    <source>
        <dbReference type="ARBA" id="ARBA00004479"/>
    </source>
</evidence>
<evidence type="ECO:0000256" key="10">
    <source>
        <dbReference type="ARBA" id="ARBA00023319"/>
    </source>
</evidence>
<feature type="region of interest" description="Disordered" evidence="11">
    <location>
        <begin position="947"/>
        <end position="1022"/>
    </location>
</feature>
<feature type="compositionally biased region" description="Acidic residues" evidence="11">
    <location>
        <begin position="363"/>
        <end position="378"/>
    </location>
</feature>
<evidence type="ECO:0000256" key="8">
    <source>
        <dbReference type="ARBA" id="ARBA00023170"/>
    </source>
</evidence>
<keyword evidence="10" id="KW-0393">Immunoglobulin domain</keyword>
<name>A0ABM0K0F6_APLCA</name>
<proteinExistence type="inferred from homology"/>
<dbReference type="GeneID" id="101852646"/>